<accession>A0A066UPI6</accession>
<dbReference type="STRING" id="212667.VFDL14_22775"/>
<dbReference type="Proteomes" id="UP000027219">
    <property type="component" value="Unassembled WGS sequence"/>
</dbReference>
<evidence type="ECO:0000313" key="1">
    <source>
        <dbReference type="EMBL" id="KDN28990.1"/>
    </source>
</evidence>
<sequence length="66" mass="8051">MGGTMKQLRLQLNQLLSDTRREWMREVLYNYRLTNKKLWYYYGYQSLNEMKADLLQKGSKQSLTVR</sequence>
<dbReference type="EMBL" id="JFFR01000013">
    <property type="protein sequence ID" value="KDN28990.1"/>
    <property type="molecule type" value="Genomic_DNA"/>
</dbReference>
<reference evidence="1 2" key="1">
    <citation type="submission" date="2014-02" db="EMBL/GenBank/DDBJ databases">
        <title>Vibrio fortis Dalian14 Genome Sequencing.</title>
        <authorList>
            <person name="Wang Y."/>
            <person name="Song L."/>
            <person name="Liu G."/>
            <person name="Ding J."/>
        </authorList>
    </citation>
    <scope>NUCLEOTIDE SEQUENCE [LARGE SCALE GENOMIC DNA]</scope>
    <source>
        <strain evidence="1 2">Dalian14</strain>
    </source>
</reference>
<keyword evidence="2" id="KW-1185">Reference proteome</keyword>
<gene>
    <name evidence="1" type="ORF">VFDL14_22775</name>
</gene>
<protein>
    <submittedName>
        <fullName evidence="1">Uncharacterized protein</fullName>
    </submittedName>
</protein>
<dbReference type="AlphaFoldDB" id="A0A066UPI6"/>
<evidence type="ECO:0000313" key="2">
    <source>
        <dbReference type="Proteomes" id="UP000027219"/>
    </source>
</evidence>
<organism evidence="1 2">
    <name type="scientific">Vibrio fortis</name>
    <dbReference type="NCBI Taxonomy" id="212667"/>
    <lineage>
        <taxon>Bacteria</taxon>
        <taxon>Pseudomonadati</taxon>
        <taxon>Pseudomonadota</taxon>
        <taxon>Gammaproteobacteria</taxon>
        <taxon>Vibrionales</taxon>
        <taxon>Vibrionaceae</taxon>
        <taxon>Vibrio</taxon>
    </lineage>
</organism>
<name>A0A066UPI6_9VIBR</name>
<comment type="caution">
    <text evidence="1">The sequence shown here is derived from an EMBL/GenBank/DDBJ whole genome shotgun (WGS) entry which is preliminary data.</text>
</comment>
<proteinExistence type="predicted"/>